<keyword evidence="1" id="KW-0812">Transmembrane</keyword>
<comment type="caution">
    <text evidence="2">The sequence shown here is derived from an EMBL/GenBank/DDBJ whole genome shotgun (WGS) entry which is preliminary data.</text>
</comment>
<sequence>SDIFLFGNFIFAIKILLELFLFIEYLDKLCLNQT</sequence>
<feature type="transmembrane region" description="Helical" evidence="1">
    <location>
        <begin position="6"/>
        <end position="26"/>
    </location>
</feature>
<keyword evidence="1" id="KW-0472">Membrane</keyword>
<dbReference type="AlphaFoldDB" id="A0A0F9HRF3"/>
<evidence type="ECO:0000256" key="1">
    <source>
        <dbReference type="SAM" id="Phobius"/>
    </source>
</evidence>
<organism evidence="2">
    <name type="scientific">marine sediment metagenome</name>
    <dbReference type="NCBI Taxonomy" id="412755"/>
    <lineage>
        <taxon>unclassified sequences</taxon>
        <taxon>metagenomes</taxon>
        <taxon>ecological metagenomes</taxon>
    </lineage>
</organism>
<keyword evidence="1" id="KW-1133">Transmembrane helix</keyword>
<accession>A0A0F9HRF3</accession>
<reference evidence="2" key="1">
    <citation type="journal article" date="2015" name="Nature">
        <title>Complex archaea that bridge the gap between prokaryotes and eukaryotes.</title>
        <authorList>
            <person name="Spang A."/>
            <person name="Saw J.H."/>
            <person name="Jorgensen S.L."/>
            <person name="Zaremba-Niedzwiedzka K."/>
            <person name="Martijn J."/>
            <person name="Lind A.E."/>
            <person name="van Eijk R."/>
            <person name="Schleper C."/>
            <person name="Guy L."/>
            <person name="Ettema T.J."/>
        </authorList>
    </citation>
    <scope>NUCLEOTIDE SEQUENCE</scope>
</reference>
<name>A0A0F9HRF3_9ZZZZ</name>
<dbReference type="EMBL" id="LAZR01014399">
    <property type="protein sequence ID" value="KKM17667.1"/>
    <property type="molecule type" value="Genomic_DNA"/>
</dbReference>
<evidence type="ECO:0000313" key="2">
    <source>
        <dbReference type="EMBL" id="KKM17667.1"/>
    </source>
</evidence>
<feature type="non-terminal residue" evidence="2">
    <location>
        <position position="1"/>
    </location>
</feature>
<proteinExistence type="predicted"/>
<gene>
    <name evidence="2" type="ORF">LCGC14_1673480</name>
</gene>
<protein>
    <submittedName>
        <fullName evidence="2">Uncharacterized protein</fullName>
    </submittedName>
</protein>